<sequence>MPNYNATNSNGVNYDLTEVVNTSPLPNTYTLVITSPNGIETISGIPLGNVLLTDGGTMTVASDPLAPAFYVVPPGIENVTLNYPAALTNDVVLHIGGEATLNVGASGGSGLTAYVDGGQLDLTSSAGAGLSDAAVNLNNGGGLLVADADALAGATVDFGDGGGRFSADAALAFIDLSSVTFEGYDAKKDEIGFFNLPMGNRLDKYSITTNPDGSQTVVGYVSGPLNMFSFTVADGTFPQGEFDPGLPPGPMGFVGGLDGYSIIVSACFLAGTMVATPDGPVAIEKLKPGDLVSTSDGAVKPVRWLAVQTVSRRFRADPLKVVPIRVLAGALGGGLPARDLFVSPDHALLVDGCLVQAGALVNGTSITRYVQVPQTFLYYHVELDDHSLILVEGVPAETFVDHISRRAFDNWQEAPQAPIAELDRPRVKSWRQLPQPIRDRLTQRAAALAAGDKAA</sequence>
<gene>
    <name evidence="2" type="ORF">GCM10010994_05820</name>
</gene>
<accession>A0A916TZW2</accession>
<dbReference type="InterPro" id="IPR028992">
    <property type="entry name" value="Hedgehog/Intein_dom"/>
</dbReference>
<dbReference type="SUPFAM" id="SSF51294">
    <property type="entry name" value="Hedgehog/intein (Hint) domain"/>
    <property type="match status" value="1"/>
</dbReference>
<evidence type="ECO:0000259" key="1">
    <source>
        <dbReference type="Pfam" id="PF13403"/>
    </source>
</evidence>
<comment type="caution">
    <text evidence="2">The sequence shown here is derived from an EMBL/GenBank/DDBJ whole genome shotgun (WGS) entry which is preliminary data.</text>
</comment>
<keyword evidence="3" id="KW-1185">Reference proteome</keyword>
<dbReference type="Pfam" id="PF13403">
    <property type="entry name" value="Hint_2"/>
    <property type="match status" value="1"/>
</dbReference>
<organism evidence="2 3">
    <name type="scientific">Chelatococcus reniformis</name>
    <dbReference type="NCBI Taxonomy" id="1494448"/>
    <lineage>
        <taxon>Bacteria</taxon>
        <taxon>Pseudomonadati</taxon>
        <taxon>Pseudomonadota</taxon>
        <taxon>Alphaproteobacteria</taxon>
        <taxon>Hyphomicrobiales</taxon>
        <taxon>Chelatococcaceae</taxon>
        <taxon>Chelatococcus</taxon>
    </lineage>
</organism>
<evidence type="ECO:0000313" key="2">
    <source>
        <dbReference type="EMBL" id="GGC49494.1"/>
    </source>
</evidence>
<reference evidence="2" key="1">
    <citation type="journal article" date="2014" name="Int. J. Syst. Evol. Microbiol.">
        <title>Complete genome sequence of Corynebacterium casei LMG S-19264T (=DSM 44701T), isolated from a smear-ripened cheese.</title>
        <authorList>
            <consortium name="US DOE Joint Genome Institute (JGI-PGF)"/>
            <person name="Walter F."/>
            <person name="Albersmeier A."/>
            <person name="Kalinowski J."/>
            <person name="Ruckert C."/>
        </authorList>
    </citation>
    <scope>NUCLEOTIDE SEQUENCE</scope>
    <source>
        <strain evidence="2">CGMCC 1.12919</strain>
    </source>
</reference>
<protein>
    <recommendedName>
        <fullName evidence="1">Hedgehog/Intein (Hint) domain-containing protein</fullName>
    </recommendedName>
</protein>
<dbReference type="Gene3D" id="2.170.16.10">
    <property type="entry name" value="Hedgehog/Intein (Hint) domain"/>
    <property type="match status" value="1"/>
</dbReference>
<dbReference type="InterPro" id="IPR036844">
    <property type="entry name" value="Hint_dom_sf"/>
</dbReference>
<name>A0A916TZW2_9HYPH</name>
<reference evidence="2" key="2">
    <citation type="submission" date="2020-09" db="EMBL/GenBank/DDBJ databases">
        <authorList>
            <person name="Sun Q."/>
            <person name="Zhou Y."/>
        </authorList>
    </citation>
    <scope>NUCLEOTIDE SEQUENCE</scope>
    <source>
        <strain evidence="2">CGMCC 1.12919</strain>
    </source>
</reference>
<dbReference type="Proteomes" id="UP000637002">
    <property type="component" value="Unassembled WGS sequence"/>
</dbReference>
<dbReference type="RefSeq" id="WP_244641705.1">
    <property type="nucleotide sequence ID" value="NZ_BMGG01000001.1"/>
</dbReference>
<dbReference type="CDD" id="cd00081">
    <property type="entry name" value="Hint"/>
    <property type="match status" value="1"/>
</dbReference>
<evidence type="ECO:0000313" key="3">
    <source>
        <dbReference type="Proteomes" id="UP000637002"/>
    </source>
</evidence>
<proteinExistence type="predicted"/>
<feature type="domain" description="Hedgehog/Intein (Hint)" evidence="1">
    <location>
        <begin position="267"/>
        <end position="401"/>
    </location>
</feature>
<dbReference type="AlphaFoldDB" id="A0A916TZW2"/>
<dbReference type="EMBL" id="BMGG01000001">
    <property type="protein sequence ID" value="GGC49494.1"/>
    <property type="molecule type" value="Genomic_DNA"/>
</dbReference>